<reference evidence="9 10" key="1">
    <citation type="submission" date="2020-07" db="EMBL/GenBank/DDBJ databases">
        <title>Alkalicella. sp. LB2 genome.</title>
        <authorList>
            <person name="Postec A."/>
            <person name="Quemeneur M."/>
        </authorList>
    </citation>
    <scope>NUCLEOTIDE SEQUENCE [LARGE SCALE GENOMIC DNA]</scope>
    <source>
        <strain evidence="9 10">LB2</strain>
    </source>
</reference>
<feature type="transmembrane region" description="Helical" evidence="8">
    <location>
        <begin position="42"/>
        <end position="59"/>
    </location>
</feature>
<dbReference type="Pfam" id="PF03006">
    <property type="entry name" value="HlyIII"/>
    <property type="match status" value="1"/>
</dbReference>
<name>A0A7G9W536_ALKCA</name>
<feature type="transmembrane region" description="Helical" evidence="8">
    <location>
        <begin position="128"/>
        <end position="149"/>
    </location>
</feature>
<evidence type="ECO:0000256" key="8">
    <source>
        <dbReference type="SAM" id="Phobius"/>
    </source>
</evidence>
<dbReference type="InterPro" id="IPR004254">
    <property type="entry name" value="AdipoR/HlyIII-related"/>
</dbReference>
<evidence type="ECO:0000313" key="10">
    <source>
        <dbReference type="Proteomes" id="UP000516160"/>
    </source>
</evidence>
<dbReference type="InterPro" id="IPR005744">
    <property type="entry name" value="Hy-lIII"/>
</dbReference>
<feature type="transmembrane region" description="Helical" evidence="8">
    <location>
        <begin position="12"/>
        <end position="30"/>
    </location>
</feature>
<feature type="transmembrane region" description="Helical" evidence="8">
    <location>
        <begin position="156"/>
        <end position="174"/>
    </location>
</feature>
<dbReference type="NCBIfam" id="TIGR01065">
    <property type="entry name" value="hlyIII"/>
    <property type="match status" value="1"/>
</dbReference>
<feature type="transmembrane region" description="Helical" evidence="8">
    <location>
        <begin position="79"/>
        <end position="96"/>
    </location>
</feature>
<dbReference type="EMBL" id="CP058559">
    <property type="protein sequence ID" value="QNO13798.1"/>
    <property type="molecule type" value="Genomic_DNA"/>
</dbReference>
<dbReference type="PANTHER" id="PTHR20855">
    <property type="entry name" value="ADIPOR/PROGESTIN RECEPTOR-RELATED"/>
    <property type="match status" value="1"/>
</dbReference>
<keyword evidence="7" id="KW-0862">Zinc</keyword>
<dbReference type="PANTHER" id="PTHR20855:SF3">
    <property type="entry name" value="LD03007P"/>
    <property type="match status" value="1"/>
</dbReference>
<keyword evidence="6 8" id="KW-0472">Membrane</keyword>
<evidence type="ECO:0000256" key="4">
    <source>
        <dbReference type="ARBA" id="ARBA00022692"/>
    </source>
</evidence>
<sequence length="214" mass="24039">MKIKIKEPVNTLTHFATCILAVFGTIYLILNSIGELSKVVTLSIYGISLISLYGASALYHGTKTTKEKEIILKKIDHVAIFFLIAGSYTPVFSFGLPPVWRTVMLTLIWVLAIVGMVLKVFYVNVPRWVSSVVYVSLGWIALVPLYHLIKAFPMPAIVLMILGGVAYTFGAVIYATKWFDFVPGKFGFHENFHIWTMIGSIVHFVFIAMYILPR</sequence>
<dbReference type="KEGG" id="acae:HYG86_02980"/>
<dbReference type="GO" id="GO:0140911">
    <property type="term" value="F:pore-forming activity"/>
    <property type="evidence" value="ECO:0007669"/>
    <property type="project" value="InterPro"/>
</dbReference>
<accession>A0A7G9W536</accession>
<feature type="transmembrane region" description="Helical" evidence="8">
    <location>
        <begin position="194"/>
        <end position="212"/>
    </location>
</feature>
<gene>
    <name evidence="9" type="ORF">HYG86_02980</name>
</gene>
<keyword evidence="5 8" id="KW-1133">Transmembrane helix</keyword>
<organism evidence="9 10">
    <name type="scientific">Alkalicella caledoniensis</name>
    <dbReference type="NCBI Taxonomy" id="2731377"/>
    <lineage>
        <taxon>Bacteria</taxon>
        <taxon>Bacillati</taxon>
        <taxon>Bacillota</taxon>
        <taxon>Clostridia</taxon>
        <taxon>Eubacteriales</taxon>
        <taxon>Proteinivoracaceae</taxon>
        <taxon>Alkalicella</taxon>
    </lineage>
</organism>
<keyword evidence="4 8" id="KW-0812">Transmembrane</keyword>
<keyword evidence="3" id="KW-1003">Cell membrane</keyword>
<evidence type="ECO:0000256" key="5">
    <source>
        <dbReference type="ARBA" id="ARBA00022989"/>
    </source>
</evidence>
<feature type="binding site" evidence="7">
    <location>
        <position position="193"/>
    </location>
    <ligand>
        <name>Zn(2+)</name>
        <dbReference type="ChEBI" id="CHEBI:29105"/>
    </ligand>
</feature>
<keyword evidence="10" id="KW-1185">Reference proteome</keyword>
<protein>
    <submittedName>
        <fullName evidence="9">Hemolysin III family protein</fullName>
    </submittedName>
</protein>
<dbReference type="AlphaFoldDB" id="A0A7G9W536"/>
<proteinExistence type="inferred from homology"/>
<evidence type="ECO:0000256" key="1">
    <source>
        <dbReference type="ARBA" id="ARBA00004651"/>
    </source>
</evidence>
<evidence type="ECO:0000256" key="6">
    <source>
        <dbReference type="ARBA" id="ARBA00023136"/>
    </source>
</evidence>
<feature type="transmembrane region" description="Helical" evidence="8">
    <location>
        <begin position="103"/>
        <end position="122"/>
    </location>
</feature>
<keyword evidence="7" id="KW-0479">Metal-binding</keyword>
<evidence type="ECO:0000256" key="3">
    <source>
        <dbReference type="ARBA" id="ARBA00022475"/>
    </source>
</evidence>
<comment type="similarity">
    <text evidence="2">Belongs to the UPF0073 (Hly-III) family.</text>
</comment>
<dbReference type="Proteomes" id="UP000516160">
    <property type="component" value="Chromosome"/>
</dbReference>
<dbReference type="GO" id="GO:0005886">
    <property type="term" value="C:plasma membrane"/>
    <property type="evidence" value="ECO:0007669"/>
    <property type="project" value="UniProtKB-SubCell"/>
</dbReference>
<evidence type="ECO:0000313" key="9">
    <source>
        <dbReference type="EMBL" id="QNO13798.1"/>
    </source>
</evidence>
<feature type="binding site" evidence="7">
    <location>
        <position position="60"/>
    </location>
    <ligand>
        <name>Zn(2+)</name>
        <dbReference type="ChEBI" id="CHEBI:29105"/>
    </ligand>
</feature>
<evidence type="ECO:0000256" key="2">
    <source>
        <dbReference type="ARBA" id="ARBA00008488"/>
    </source>
</evidence>
<feature type="binding site" evidence="7">
    <location>
        <position position="189"/>
    </location>
    <ligand>
        <name>Zn(2+)</name>
        <dbReference type="ChEBI" id="CHEBI:29105"/>
    </ligand>
</feature>
<dbReference type="GO" id="GO:0046872">
    <property type="term" value="F:metal ion binding"/>
    <property type="evidence" value="ECO:0007669"/>
    <property type="project" value="UniProtKB-KW"/>
</dbReference>
<evidence type="ECO:0000256" key="7">
    <source>
        <dbReference type="PIRSR" id="PIRSR604254-1"/>
    </source>
</evidence>
<dbReference type="RefSeq" id="WP_213167463.1">
    <property type="nucleotide sequence ID" value="NZ_CP058559.1"/>
</dbReference>
<comment type="subcellular location">
    <subcellularLocation>
        <location evidence="1">Cell membrane</location>
        <topology evidence="1">Multi-pass membrane protein</topology>
    </subcellularLocation>
</comment>